<keyword evidence="2" id="KW-0808">Transferase</keyword>
<name>A0A1M5MPL5_STRHI</name>
<dbReference type="CDD" id="cd04301">
    <property type="entry name" value="NAT_SF"/>
    <property type="match status" value="1"/>
</dbReference>
<protein>
    <submittedName>
        <fullName evidence="2">Diamine N-acetyltransferase</fullName>
    </submittedName>
</protein>
<feature type="domain" description="N-acetyltransferase" evidence="1">
    <location>
        <begin position="37"/>
        <end position="187"/>
    </location>
</feature>
<gene>
    <name evidence="2" type="ORF">SAMN05444320_1142</name>
</gene>
<dbReference type="Pfam" id="PF00583">
    <property type="entry name" value="Acetyltransf_1"/>
    <property type="match status" value="1"/>
</dbReference>
<dbReference type="InterPro" id="IPR000182">
    <property type="entry name" value="GNAT_dom"/>
</dbReference>
<dbReference type="EMBL" id="FQVN01000014">
    <property type="protein sequence ID" value="SHG79360.1"/>
    <property type="molecule type" value="Genomic_DNA"/>
</dbReference>
<reference evidence="2 3" key="1">
    <citation type="submission" date="2016-11" db="EMBL/GenBank/DDBJ databases">
        <authorList>
            <person name="Jaros S."/>
            <person name="Januszkiewicz K."/>
            <person name="Wedrychowicz H."/>
        </authorList>
    </citation>
    <scope>NUCLEOTIDE SEQUENCE [LARGE SCALE GENOMIC DNA]</scope>
    <source>
        <strain evidence="2 3">DSM 44523</strain>
    </source>
</reference>
<dbReference type="Gene3D" id="3.40.630.30">
    <property type="match status" value="1"/>
</dbReference>
<dbReference type="PROSITE" id="PS51186">
    <property type="entry name" value="GNAT"/>
    <property type="match status" value="1"/>
</dbReference>
<evidence type="ECO:0000259" key="1">
    <source>
        <dbReference type="PROSITE" id="PS51186"/>
    </source>
</evidence>
<accession>A0A1M5MPL5</accession>
<evidence type="ECO:0000313" key="3">
    <source>
        <dbReference type="Proteomes" id="UP000184501"/>
    </source>
</evidence>
<dbReference type="Proteomes" id="UP000184501">
    <property type="component" value="Unassembled WGS sequence"/>
</dbReference>
<evidence type="ECO:0000313" key="2">
    <source>
        <dbReference type="EMBL" id="SHG79360.1"/>
    </source>
</evidence>
<proteinExistence type="predicted"/>
<organism evidence="2 3">
    <name type="scientific">Streptoalloteichus hindustanus</name>
    <dbReference type="NCBI Taxonomy" id="2017"/>
    <lineage>
        <taxon>Bacteria</taxon>
        <taxon>Bacillati</taxon>
        <taxon>Actinomycetota</taxon>
        <taxon>Actinomycetes</taxon>
        <taxon>Pseudonocardiales</taxon>
        <taxon>Pseudonocardiaceae</taxon>
        <taxon>Streptoalloteichus</taxon>
    </lineage>
</organism>
<dbReference type="GO" id="GO:0016747">
    <property type="term" value="F:acyltransferase activity, transferring groups other than amino-acyl groups"/>
    <property type="evidence" value="ECO:0007669"/>
    <property type="project" value="InterPro"/>
</dbReference>
<keyword evidence="3" id="KW-1185">Reference proteome</keyword>
<dbReference type="AlphaFoldDB" id="A0A1M5MPL5"/>
<dbReference type="InterPro" id="IPR016181">
    <property type="entry name" value="Acyl_CoA_acyltransferase"/>
</dbReference>
<dbReference type="SUPFAM" id="SSF55729">
    <property type="entry name" value="Acyl-CoA N-acyltransferases (Nat)"/>
    <property type="match status" value="1"/>
</dbReference>
<sequence length="188" mass="21043">MTTESVTTDPVATDPVSEDSAMAELVSTEPVTRDSEVTLRRVTALNVPEVCALSRTLSERQRYMVADNGTSLAEGFCSQNSWFRAVYADETPVGFVMLHYGADWDDGIDCEGAYLWRLMIATPFQGMGFARRTLDYVAREVRARGYRELFTSYVDAEDGPEKFYERLGFVRTGVSYDNEVEAVLRLAG</sequence>
<dbReference type="RefSeq" id="WP_200797701.1">
    <property type="nucleotide sequence ID" value="NZ_FQVN01000014.1"/>
</dbReference>
<dbReference type="STRING" id="2017.SAMN05444320_1142"/>